<organism evidence="1 2">
    <name type="scientific">Burkholderia thailandensis</name>
    <dbReference type="NCBI Taxonomy" id="57975"/>
    <lineage>
        <taxon>Bacteria</taxon>
        <taxon>Pseudomonadati</taxon>
        <taxon>Pseudomonadota</taxon>
        <taxon>Betaproteobacteria</taxon>
        <taxon>Burkholderiales</taxon>
        <taxon>Burkholderiaceae</taxon>
        <taxon>Burkholderia</taxon>
        <taxon>pseudomallei group</taxon>
    </lineage>
</organism>
<dbReference type="EMBL" id="QXCT01000001">
    <property type="protein sequence ID" value="MDW9253699.1"/>
    <property type="molecule type" value="Genomic_DNA"/>
</dbReference>
<reference evidence="1" key="1">
    <citation type="submission" date="2018-08" db="EMBL/GenBank/DDBJ databases">
        <title>Identification of Burkholderia cepacia strains that express a Burkholderia pseudomallei-like capsular polysaccharide.</title>
        <authorList>
            <person name="Burtnick M.N."/>
            <person name="Vongsouvath M."/>
            <person name="Newton P."/>
            <person name="Wuthiekanun V."/>
            <person name="Limmathurotsakul D."/>
            <person name="Brett P.J."/>
            <person name="Chantratita N."/>
            <person name="Dance D.A."/>
        </authorList>
    </citation>
    <scope>NUCLEOTIDE SEQUENCE</scope>
    <source>
        <strain evidence="1">SBXCC001</strain>
    </source>
</reference>
<dbReference type="AlphaFoldDB" id="A0AAW9CYD6"/>
<sequence>MFLSMNIASIHEYSLDKEIGIIHTKLFDSDQKKPDGRR</sequence>
<gene>
    <name evidence="1" type="ORF">C7S16_5299</name>
</gene>
<evidence type="ECO:0000313" key="1">
    <source>
        <dbReference type="EMBL" id="MDW9253699.1"/>
    </source>
</evidence>
<dbReference type="Proteomes" id="UP001272137">
    <property type="component" value="Unassembled WGS sequence"/>
</dbReference>
<accession>A0AAW9CYD6</accession>
<proteinExistence type="predicted"/>
<protein>
    <submittedName>
        <fullName evidence="1">Uncharacterized protein</fullName>
    </submittedName>
</protein>
<name>A0AAW9CYD6_BURTH</name>
<comment type="caution">
    <text evidence="1">The sequence shown here is derived from an EMBL/GenBank/DDBJ whole genome shotgun (WGS) entry which is preliminary data.</text>
</comment>
<evidence type="ECO:0000313" key="2">
    <source>
        <dbReference type="Proteomes" id="UP001272137"/>
    </source>
</evidence>